<reference evidence="1" key="1">
    <citation type="submission" date="2014-11" db="EMBL/GenBank/DDBJ databases">
        <authorList>
            <person name="Amaro Gonzalez C."/>
        </authorList>
    </citation>
    <scope>NUCLEOTIDE SEQUENCE</scope>
</reference>
<evidence type="ECO:0000313" key="1">
    <source>
        <dbReference type="EMBL" id="JAH80426.1"/>
    </source>
</evidence>
<protein>
    <submittedName>
        <fullName evidence="1">Uncharacterized protein</fullName>
    </submittedName>
</protein>
<proteinExistence type="predicted"/>
<name>A0A0E9VQU1_ANGAN</name>
<sequence>MSVLDMLPNTTQVKCTIHYNYSLFCVVC</sequence>
<accession>A0A0E9VQU1</accession>
<dbReference type="AlphaFoldDB" id="A0A0E9VQU1"/>
<organism evidence="1">
    <name type="scientific">Anguilla anguilla</name>
    <name type="common">European freshwater eel</name>
    <name type="synonym">Muraena anguilla</name>
    <dbReference type="NCBI Taxonomy" id="7936"/>
    <lineage>
        <taxon>Eukaryota</taxon>
        <taxon>Metazoa</taxon>
        <taxon>Chordata</taxon>
        <taxon>Craniata</taxon>
        <taxon>Vertebrata</taxon>
        <taxon>Euteleostomi</taxon>
        <taxon>Actinopterygii</taxon>
        <taxon>Neopterygii</taxon>
        <taxon>Teleostei</taxon>
        <taxon>Anguilliformes</taxon>
        <taxon>Anguillidae</taxon>
        <taxon>Anguilla</taxon>
    </lineage>
</organism>
<reference evidence="1" key="2">
    <citation type="journal article" date="2015" name="Fish Shellfish Immunol.">
        <title>Early steps in the European eel (Anguilla anguilla)-Vibrio vulnificus interaction in the gills: Role of the RtxA13 toxin.</title>
        <authorList>
            <person name="Callol A."/>
            <person name="Pajuelo D."/>
            <person name="Ebbesson L."/>
            <person name="Teles M."/>
            <person name="MacKenzie S."/>
            <person name="Amaro C."/>
        </authorList>
    </citation>
    <scope>NUCLEOTIDE SEQUENCE</scope>
</reference>
<dbReference type="EMBL" id="GBXM01028151">
    <property type="protein sequence ID" value="JAH80426.1"/>
    <property type="molecule type" value="Transcribed_RNA"/>
</dbReference>